<proteinExistence type="predicted"/>
<accession>A0A2K9BZR6</accession>
<reference evidence="1 2" key="1">
    <citation type="submission" date="2017-05" db="EMBL/GenBank/DDBJ databases">
        <title>Comparative genomics and methylome analysis of the gut commensal Bifidobacterium breve.</title>
        <authorList>
            <person name="Bottacini F."/>
            <person name="Morrissey R."/>
            <person name="Roberts R.J."/>
            <person name="James K."/>
            <person name="van Breen J."/>
            <person name="Egan M."/>
            <person name="Lambert J."/>
            <person name="van Limpt K."/>
            <person name="Stanton C."/>
            <person name="Knol J."/>
            <person name="O' Connell Motherway M."/>
            <person name="van Sinderen D."/>
        </authorList>
    </citation>
    <scope>NUCLEOTIDE SEQUENCE [LARGE SCALE GENOMIC DNA]</scope>
    <source>
        <strain evidence="1 2">215W447a</strain>
    </source>
</reference>
<dbReference type="Proteomes" id="UP000232491">
    <property type="component" value="Chromosome"/>
</dbReference>
<gene>
    <name evidence="1" type="ORF">BB215W447A_1578</name>
</gene>
<dbReference type="AlphaFoldDB" id="A0A2K9BZR6"/>
<evidence type="ECO:0000313" key="1">
    <source>
        <dbReference type="EMBL" id="AUE03586.1"/>
    </source>
</evidence>
<dbReference type="EMBL" id="CP021558">
    <property type="protein sequence ID" value="AUE03586.1"/>
    <property type="molecule type" value="Genomic_DNA"/>
</dbReference>
<evidence type="ECO:0000313" key="2">
    <source>
        <dbReference type="Proteomes" id="UP000232491"/>
    </source>
</evidence>
<name>A0A2K9BZR6_BIFBR</name>
<organism evidence="1 2">
    <name type="scientific">Bifidobacterium breve</name>
    <dbReference type="NCBI Taxonomy" id="1685"/>
    <lineage>
        <taxon>Bacteria</taxon>
        <taxon>Bacillati</taxon>
        <taxon>Actinomycetota</taxon>
        <taxon>Actinomycetes</taxon>
        <taxon>Bifidobacteriales</taxon>
        <taxon>Bifidobacteriaceae</taxon>
        <taxon>Bifidobacterium</taxon>
    </lineage>
</organism>
<sequence length="282" mass="31835">MRFLDDRVEGLVVCLRVSVVPVGEGCSEQGRDGSVGVLLLYCCSHWSSLCRGSWWVMDSSVVATWAGVVVAIIAAIASAILTGVTIWWPWHTRGRVAINPREGVLRHADKRLVPLIAICGFRRPTLFVDWRNNGDGTAHAVKLSSDDSCEVLMMLEGPQYERGFEVVEDVALLKPGEAFVAIILPTSETARESVRVTLEYLEEPTRLEKSHVSRRILLPYRLPARRLLDIREKRAVWEYMRKWSDDLGYGSTDVEVRYFVDEVLLEHSELADPTLDENPQQD</sequence>
<protein>
    <submittedName>
        <fullName evidence="1">Uncharacterized protein</fullName>
    </submittedName>
</protein>